<reference evidence="6" key="1">
    <citation type="submission" date="2018-12" db="EMBL/GenBank/DDBJ databases">
        <title>Dusodibacter welbiota gen. nov., sp. nov., isolated from human faeces and emended description of the Oscillibacter genus.</title>
        <authorList>
            <person name="Le Roy T."/>
            <person name="Van der Smissen P."/>
            <person name="Delzenne N."/>
            <person name="Muccioli G."/>
            <person name="Collet J.F."/>
            <person name="Cani P.D."/>
        </authorList>
    </citation>
    <scope>NUCLEOTIDE SEQUENCE [LARGE SCALE GENOMIC DNA]</scope>
    <source>
        <strain evidence="6">J115</strain>
    </source>
</reference>
<dbReference type="InterPro" id="IPR012337">
    <property type="entry name" value="RNaseH-like_sf"/>
</dbReference>
<dbReference type="PANTHER" id="PTHR30231">
    <property type="entry name" value="DNA POLYMERASE III SUBUNIT EPSILON"/>
    <property type="match status" value="1"/>
</dbReference>
<dbReference type="SMART" id="SM00479">
    <property type="entry name" value="EXOIII"/>
    <property type="match status" value="1"/>
</dbReference>
<dbReference type="RefSeq" id="WP_021748444.1">
    <property type="nucleotide sequence ID" value="NZ_CAUWCU010000010.1"/>
</dbReference>
<evidence type="ECO:0000313" key="5">
    <source>
        <dbReference type="EMBL" id="QCI58240.1"/>
    </source>
</evidence>
<feature type="domain" description="Exonuclease" evidence="4">
    <location>
        <begin position="11"/>
        <end position="185"/>
    </location>
</feature>
<dbReference type="GeneID" id="89523319"/>
<keyword evidence="2" id="KW-0378">Hydrolase</keyword>
<protein>
    <submittedName>
        <fullName evidence="5">3'-5' exonuclease</fullName>
    </submittedName>
</protein>
<dbReference type="InterPro" id="IPR036397">
    <property type="entry name" value="RNaseH_sf"/>
</dbReference>
<keyword evidence="1" id="KW-0540">Nuclease</keyword>
<keyword evidence="3 5" id="KW-0269">Exonuclease</keyword>
<dbReference type="PANTHER" id="PTHR30231:SF4">
    <property type="entry name" value="PROTEIN NEN2"/>
    <property type="match status" value="1"/>
</dbReference>
<evidence type="ECO:0000256" key="1">
    <source>
        <dbReference type="ARBA" id="ARBA00022722"/>
    </source>
</evidence>
<dbReference type="Pfam" id="PF00929">
    <property type="entry name" value="RNase_T"/>
    <property type="match status" value="1"/>
</dbReference>
<evidence type="ECO:0000256" key="3">
    <source>
        <dbReference type="ARBA" id="ARBA00022839"/>
    </source>
</evidence>
<dbReference type="Gene3D" id="3.30.420.10">
    <property type="entry name" value="Ribonuclease H-like superfamily/Ribonuclease H"/>
    <property type="match status" value="1"/>
</dbReference>
<keyword evidence="6" id="KW-1185">Reference proteome</keyword>
<dbReference type="CDD" id="cd06127">
    <property type="entry name" value="DEDDh"/>
    <property type="match status" value="1"/>
</dbReference>
<dbReference type="Proteomes" id="UP000298642">
    <property type="component" value="Chromosome"/>
</dbReference>
<accession>A0A4D7AS90</accession>
<sequence length="229" mass="25913">METGLWKQFDRIVVFDTETTGIEFGRDEIIELGAAAFSAEGETDCMDLLLRLSPGRTLPPFITQLTGITEEQLEQEGVEKADACEAFCNLLGGGERTLLAAYNAQFDLNFLYHFLRPFGRADVLRAPRFLDVLTVYRDRRDYPHKLNDAITAYGLEDQAVNSHRAVDDARAAAVLLEAMAAERDDLDRYVDLFGYSPKYGVSGRRIASVEYRPQPYQRVRPLYEVTETL</sequence>
<dbReference type="AlphaFoldDB" id="A0A4D7AS90"/>
<dbReference type="GO" id="GO:0008408">
    <property type="term" value="F:3'-5' exonuclease activity"/>
    <property type="evidence" value="ECO:0007669"/>
    <property type="project" value="TreeGrafter"/>
</dbReference>
<proteinExistence type="predicted"/>
<dbReference type="InterPro" id="IPR013520">
    <property type="entry name" value="Ribonucl_H"/>
</dbReference>
<name>A0A4D7AS90_9FIRM</name>
<organism evidence="5 6">
    <name type="scientific">Dysosmobacter welbionis</name>
    <dbReference type="NCBI Taxonomy" id="2093857"/>
    <lineage>
        <taxon>Bacteria</taxon>
        <taxon>Bacillati</taxon>
        <taxon>Bacillota</taxon>
        <taxon>Clostridia</taxon>
        <taxon>Eubacteriales</taxon>
        <taxon>Oscillospiraceae</taxon>
        <taxon>Dysosmobacter</taxon>
    </lineage>
</organism>
<dbReference type="SUPFAM" id="SSF53098">
    <property type="entry name" value="Ribonuclease H-like"/>
    <property type="match status" value="1"/>
</dbReference>
<dbReference type="EMBL" id="CP034413">
    <property type="protein sequence ID" value="QCI58240.1"/>
    <property type="molecule type" value="Genomic_DNA"/>
</dbReference>
<evidence type="ECO:0000256" key="2">
    <source>
        <dbReference type="ARBA" id="ARBA00022801"/>
    </source>
</evidence>
<evidence type="ECO:0000313" key="6">
    <source>
        <dbReference type="Proteomes" id="UP000298642"/>
    </source>
</evidence>
<dbReference type="GO" id="GO:0003676">
    <property type="term" value="F:nucleic acid binding"/>
    <property type="evidence" value="ECO:0007669"/>
    <property type="project" value="InterPro"/>
</dbReference>
<dbReference type="KEGG" id="obj:EIO64_02530"/>
<evidence type="ECO:0000259" key="4">
    <source>
        <dbReference type="SMART" id="SM00479"/>
    </source>
</evidence>
<gene>
    <name evidence="5" type="ORF">EIO64_02530</name>
</gene>